<evidence type="ECO:0000259" key="13">
    <source>
        <dbReference type="PROSITE" id="PS50023"/>
    </source>
</evidence>
<keyword evidence="8 9" id="KW-0539">Nucleus</keyword>
<evidence type="ECO:0000256" key="11">
    <source>
        <dbReference type="RuleBase" id="RU000682"/>
    </source>
</evidence>
<reference evidence="15 16" key="1">
    <citation type="submission" date="2024-02" db="EMBL/GenBank/DDBJ databases">
        <authorList>
            <person name="Daric V."/>
            <person name="Darras S."/>
        </authorList>
    </citation>
    <scope>NUCLEOTIDE SEQUENCE [LARGE SCALE GENOMIC DNA]</scope>
</reference>
<feature type="DNA-binding region" description="Homeobox" evidence="9">
    <location>
        <begin position="142"/>
        <end position="201"/>
    </location>
</feature>
<dbReference type="InterPro" id="IPR009057">
    <property type="entry name" value="Homeodomain-like_sf"/>
</dbReference>
<keyword evidence="5 10" id="KW-0440">LIM domain</keyword>
<dbReference type="Proteomes" id="UP001642483">
    <property type="component" value="Unassembled WGS sequence"/>
</dbReference>
<keyword evidence="4 10" id="KW-0862">Zinc</keyword>
<dbReference type="PROSITE" id="PS50023">
    <property type="entry name" value="LIM_DOMAIN_2"/>
    <property type="match status" value="1"/>
</dbReference>
<dbReference type="Gene3D" id="2.10.110.10">
    <property type="entry name" value="Cysteine Rich Protein"/>
    <property type="match status" value="1"/>
</dbReference>
<comment type="caution">
    <text evidence="15">The sequence shown here is derived from an EMBL/GenBank/DDBJ whole genome shotgun (WGS) entry which is preliminary data.</text>
</comment>
<evidence type="ECO:0000256" key="12">
    <source>
        <dbReference type="SAM" id="MobiDB-lite"/>
    </source>
</evidence>
<dbReference type="InterPro" id="IPR050453">
    <property type="entry name" value="LIM_Homeobox_TF"/>
</dbReference>
<evidence type="ECO:0000313" key="15">
    <source>
        <dbReference type="EMBL" id="CAK8673858.1"/>
    </source>
</evidence>
<feature type="domain" description="LIM zinc-binding" evidence="13">
    <location>
        <begin position="3"/>
        <end position="67"/>
    </location>
</feature>
<keyword evidence="16" id="KW-1185">Reference proteome</keyword>
<keyword evidence="7 9" id="KW-0371">Homeobox</keyword>
<dbReference type="Gene3D" id="1.10.10.60">
    <property type="entry name" value="Homeodomain-like"/>
    <property type="match status" value="1"/>
</dbReference>
<evidence type="ECO:0000256" key="3">
    <source>
        <dbReference type="ARBA" id="ARBA00022737"/>
    </source>
</evidence>
<sequence length="407" mass="44775">MLKQCRRCGGTLSCDDLVLREGEHSFHVKCFACIVCLRQLQPGDQYVLNDMCNQICCKSCLDRNDVMRRTSYCVQEDSASDSEKSDEEVFTGHPGNFGPGRVPCFTTPSGMQHLNMMGTNKNGSKTSPSMGMVTSASDAKRAKRPRTILTTAQRRKFKASFEVSQKPCRKVRETLAAETGLSPRVVQVWFQNQRAKMKKIARRQPQGDGSGQGARSGCRSRRKKTTDSDSENDLSSPGSYTSMPTPHQNSIYSDTYRSPGSIQTSPTASVSEGSTIPYYQPAAQIHEPGEFMYEDDLENALLPMEQSSSTYLTPPLHTVMSSDTTSSMNIGPRLQLNLASQVNDYNNNNNSGGIGGLGDNASAATLQDICQPYHPTGPMNAFPTAQVTSEGNPINKLMYMQNNFFRT</sequence>
<accession>A0ABP0F540</accession>
<evidence type="ECO:0000256" key="4">
    <source>
        <dbReference type="ARBA" id="ARBA00022833"/>
    </source>
</evidence>
<evidence type="ECO:0000256" key="9">
    <source>
        <dbReference type="PROSITE-ProRule" id="PRU00108"/>
    </source>
</evidence>
<evidence type="ECO:0000256" key="7">
    <source>
        <dbReference type="ARBA" id="ARBA00023155"/>
    </source>
</evidence>
<evidence type="ECO:0000256" key="10">
    <source>
        <dbReference type="PROSITE-ProRule" id="PRU00125"/>
    </source>
</evidence>
<organism evidence="15 16">
    <name type="scientific">Clavelina lepadiformis</name>
    <name type="common">Light-bulb sea squirt</name>
    <name type="synonym">Ascidia lepadiformis</name>
    <dbReference type="NCBI Taxonomy" id="159417"/>
    <lineage>
        <taxon>Eukaryota</taxon>
        <taxon>Metazoa</taxon>
        <taxon>Chordata</taxon>
        <taxon>Tunicata</taxon>
        <taxon>Ascidiacea</taxon>
        <taxon>Aplousobranchia</taxon>
        <taxon>Clavelinidae</taxon>
        <taxon>Clavelina</taxon>
    </lineage>
</organism>
<dbReference type="Pfam" id="PF00412">
    <property type="entry name" value="LIM"/>
    <property type="match status" value="1"/>
</dbReference>
<feature type="region of interest" description="Disordered" evidence="12">
    <location>
        <begin position="121"/>
        <end position="143"/>
    </location>
</feature>
<keyword evidence="3" id="KW-0677">Repeat</keyword>
<keyword evidence="6 9" id="KW-0238">DNA-binding</keyword>
<feature type="compositionally biased region" description="Polar residues" evidence="12">
    <location>
        <begin position="233"/>
        <end position="274"/>
    </location>
</feature>
<dbReference type="SUPFAM" id="SSF46689">
    <property type="entry name" value="Homeodomain-like"/>
    <property type="match status" value="1"/>
</dbReference>
<dbReference type="Pfam" id="PF00046">
    <property type="entry name" value="Homeodomain"/>
    <property type="match status" value="1"/>
</dbReference>
<dbReference type="SMART" id="SM00389">
    <property type="entry name" value="HOX"/>
    <property type="match status" value="1"/>
</dbReference>
<keyword evidence="2 10" id="KW-0479">Metal-binding</keyword>
<evidence type="ECO:0000256" key="6">
    <source>
        <dbReference type="ARBA" id="ARBA00023125"/>
    </source>
</evidence>
<dbReference type="CDD" id="cd00086">
    <property type="entry name" value="homeodomain"/>
    <property type="match status" value="1"/>
</dbReference>
<name>A0ABP0F540_CLALP</name>
<dbReference type="InterPro" id="IPR001356">
    <property type="entry name" value="HD"/>
</dbReference>
<dbReference type="EMBL" id="CAWYQH010000002">
    <property type="protein sequence ID" value="CAK8673858.1"/>
    <property type="molecule type" value="Genomic_DNA"/>
</dbReference>
<feature type="region of interest" description="Disordered" evidence="12">
    <location>
        <begin position="196"/>
        <end position="274"/>
    </location>
</feature>
<evidence type="ECO:0000256" key="8">
    <source>
        <dbReference type="ARBA" id="ARBA00023242"/>
    </source>
</evidence>
<evidence type="ECO:0000256" key="2">
    <source>
        <dbReference type="ARBA" id="ARBA00022723"/>
    </source>
</evidence>
<proteinExistence type="predicted"/>
<evidence type="ECO:0000259" key="14">
    <source>
        <dbReference type="PROSITE" id="PS50071"/>
    </source>
</evidence>
<dbReference type="PROSITE" id="PS00027">
    <property type="entry name" value="HOMEOBOX_1"/>
    <property type="match status" value="1"/>
</dbReference>
<dbReference type="PROSITE" id="PS50071">
    <property type="entry name" value="HOMEOBOX_2"/>
    <property type="match status" value="1"/>
</dbReference>
<gene>
    <name evidence="15" type="ORF">CVLEPA_LOCUS3603</name>
</gene>
<evidence type="ECO:0000313" key="16">
    <source>
        <dbReference type="Proteomes" id="UP001642483"/>
    </source>
</evidence>
<dbReference type="PANTHER" id="PTHR24208:SF166">
    <property type="entry name" value="LIM HOMEOBOX TRANSCRIPTION FACTOR 1 ALPHA, ISOFORM B"/>
    <property type="match status" value="1"/>
</dbReference>
<feature type="domain" description="Homeobox" evidence="14">
    <location>
        <begin position="140"/>
        <end position="200"/>
    </location>
</feature>
<dbReference type="PROSITE" id="PS00478">
    <property type="entry name" value="LIM_DOMAIN_1"/>
    <property type="match status" value="1"/>
</dbReference>
<evidence type="ECO:0000256" key="1">
    <source>
        <dbReference type="ARBA" id="ARBA00004123"/>
    </source>
</evidence>
<dbReference type="InterPro" id="IPR017970">
    <property type="entry name" value="Homeobox_CS"/>
</dbReference>
<comment type="subcellular location">
    <subcellularLocation>
        <location evidence="1 9 11">Nucleus</location>
    </subcellularLocation>
</comment>
<feature type="compositionally biased region" description="Polar residues" evidence="12">
    <location>
        <begin position="121"/>
        <end position="137"/>
    </location>
</feature>
<dbReference type="SMART" id="SM00132">
    <property type="entry name" value="LIM"/>
    <property type="match status" value="1"/>
</dbReference>
<dbReference type="PANTHER" id="PTHR24208">
    <property type="entry name" value="LIM/HOMEOBOX PROTEIN LHX"/>
    <property type="match status" value="1"/>
</dbReference>
<evidence type="ECO:0000256" key="5">
    <source>
        <dbReference type="ARBA" id="ARBA00023038"/>
    </source>
</evidence>
<protein>
    <submittedName>
        <fullName evidence="15">Uncharacterized protein</fullName>
    </submittedName>
</protein>
<dbReference type="InterPro" id="IPR001781">
    <property type="entry name" value="Znf_LIM"/>
</dbReference>